<evidence type="ECO:0000313" key="6">
    <source>
        <dbReference type="Proteomes" id="UP000320225"/>
    </source>
</evidence>
<accession>A0A554WTJ0</accession>
<dbReference type="PANTHER" id="PTHR36307">
    <property type="entry name" value="FLAGELLA BASAL BODY P-RING FORMATION PROTEIN FLGA"/>
    <property type="match status" value="1"/>
</dbReference>
<evidence type="ECO:0000256" key="3">
    <source>
        <dbReference type="ARBA" id="ARBA00022764"/>
    </source>
</evidence>
<proteinExistence type="predicted"/>
<dbReference type="Proteomes" id="UP000320225">
    <property type="component" value="Unassembled WGS sequence"/>
</dbReference>
<dbReference type="EMBL" id="VJND01000002">
    <property type="protein sequence ID" value="TSE26883.1"/>
    <property type="molecule type" value="Genomic_DNA"/>
</dbReference>
<dbReference type="GO" id="GO:0044780">
    <property type="term" value="P:bacterial-type flagellum assembly"/>
    <property type="evidence" value="ECO:0007669"/>
    <property type="project" value="InterPro"/>
</dbReference>
<keyword evidence="3" id="KW-0574">Periplasm</keyword>
<dbReference type="InterPro" id="IPR013974">
    <property type="entry name" value="SAF"/>
</dbReference>
<dbReference type="RefSeq" id="WP_143893460.1">
    <property type="nucleotide sequence ID" value="NZ_VJND01000002.1"/>
</dbReference>
<dbReference type="InterPro" id="IPR017585">
    <property type="entry name" value="SAF_FlgA"/>
</dbReference>
<dbReference type="InterPro" id="IPR041231">
    <property type="entry name" value="FlgA_N"/>
</dbReference>
<comment type="subcellular location">
    <subcellularLocation>
        <location evidence="1">Periplasm</location>
    </subcellularLocation>
</comment>
<dbReference type="Pfam" id="PF17656">
    <property type="entry name" value="ChapFlgA_N"/>
    <property type="match status" value="1"/>
</dbReference>
<dbReference type="Pfam" id="PF13144">
    <property type="entry name" value="ChapFlgA"/>
    <property type="match status" value="1"/>
</dbReference>
<organism evidence="5 6">
    <name type="scientific">Tepidimonas sediminis</name>
    <dbReference type="NCBI Taxonomy" id="2588941"/>
    <lineage>
        <taxon>Bacteria</taxon>
        <taxon>Pseudomonadati</taxon>
        <taxon>Pseudomonadota</taxon>
        <taxon>Betaproteobacteria</taxon>
        <taxon>Burkholderiales</taxon>
        <taxon>Tepidimonas</taxon>
    </lineage>
</organism>
<dbReference type="PANTHER" id="PTHR36307:SF1">
    <property type="entry name" value="FLAGELLA BASAL BODY P-RING FORMATION PROTEIN FLGA"/>
    <property type="match status" value="1"/>
</dbReference>
<dbReference type="AlphaFoldDB" id="A0A554WTJ0"/>
<sequence>MQPTRPTLPPAPVPPPARGRAAARRRWLAWLLAWLLGPAAWAAAEAPALGSPAWRDGMAAWLQAQADAQMRETALPVRLRVEVEVGSLDARLRLAPCQRVEPYLPPGTRLWGRTRIGLRCAQGAVPWNVFLPIQVRVWGPGWVLRQPVAAGTPLEPAHAAASEVEWTAERQPVLARAEDWVGLQAVRALPAGQVLRAGSVRAPQVFATGSTVKVRVQGQGFTLTATGEALGPGHLGETVRVRLPGKRVVLGTVVDATTVELAL</sequence>
<dbReference type="GO" id="GO:0042597">
    <property type="term" value="C:periplasmic space"/>
    <property type="evidence" value="ECO:0007669"/>
    <property type="project" value="UniProtKB-SubCell"/>
</dbReference>
<keyword evidence="5" id="KW-0969">Cilium</keyword>
<dbReference type="Gene3D" id="2.30.30.760">
    <property type="match status" value="1"/>
</dbReference>
<keyword evidence="6" id="KW-1185">Reference proteome</keyword>
<dbReference type="OrthoDB" id="8561436at2"/>
<dbReference type="NCBIfam" id="TIGR03170">
    <property type="entry name" value="flgA_cterm"/>
    <property type="match status" value="1"/>
</dbReference>
<dbReference type="CDD" id="cd11614">
    <property type="entry name" value="SAF_CpaB_FlgA_like"/>
    <property type="match status" value="1"/>
</dbReference>
<keyword evidence="5" id="KW-0282">Flagellum</keyword>
<gene>
    <name evidence="5" type="primary">flgA</name>
    <name evidence="5" type="ORF">Tsedi_00592</name>
</gene>
<feature type="domain" description="SAF" evidence="4">
    <location>
        <begin position="139"/>
        <end position="201"/>
    </location>
</feature>
<protein>
    <submittedName>
        <fullName evidence="5">Flagella basal body P-ring formation protein FlgA</fullName>
    </submittedName>
</protein>
<evidence type="ECO:0000259" key="4">
    <source>
        <dbReference type="SMART" id="SM00858"/>
    </source>
</evidence>
<evidence type="ECO:0000313" key="5">
    <source>
        <dbReference type="EMBL" id="TSE26883.1"/>
    </source>
</evidence>
<evidence type="ECO:0000256" key="2">
    <source>
        <dbReference type="ARBA" id="ARBA00022729"/>
    </source>
</evidence>
<keyword evidence="5" id="KW-0966">Cell projection</keyword>
<keyword evidence="2" id="KW-0732">Signal</keyword>
<dbReference type="Gene3D" id="3.90.1210.10">
    <property type="entry name" value="Antifreeze-like/N-acetylneuraminic acid synthase C-terminal domain"/>
    <property type="match status" value="1"/>
</dbReference>
<evidence type="ECO:0000256" key="1">
    <source>
        <dbReference type="ARBA" id="ARBA00004418"/>
    </source>
</evidence>
<comment type="caution">
    <text evidence="5">The sequence shown here is derived from an EMBL/GenBank/DDBJ whole genome shotgun (WGS) entry which is preliminary data.</text>
</comment>
<reference evidence="5 6" key="1">
    <citation type="submission" date="2019-07" db="EMBL/GenBank/DDBJ databases">
        <title>Tepidimonas sediminis YIM 72259 draft genome.</title>
        <authorList>
            <person name="Da Costa M.S."/>
            <person name="Froufe H.J.C."/>
            <person name="Egas C."/>
            <person name="Albuquerque L."/>
        </authorList>
    </citation>
    <scope>NUCLEOTIDE SEQUENCE [LARGE SCALE GENOMIC DNA]</scope>
    <source>
        <strain evidence="5 6">YIM 72259</strain>
    </source>
</reference>
<dbReference type="SMART" id="SM00858">
    <property type="entry name" value="SAF"/>
    <property type="match status" value="1"/>
</dbReference>
<name>A0A554WTJ0_9BURK</name>
<dbReference type="InterPro" id="IPR039246">
    <property type="entry name" value="Flagellar_FlgA"/>
</dbReference>